<dbReference type="InParanoid" id="A0A218YV93"/>
<reference evidence="8 9" key="1">
    <citation type="submission" date="2017-04" db="EMBL/GenBank/DDBJ databases">
        <title>Draft genome sequence of Marssonina coronaria NL1: causal agent of apple blotch.</title>
        <authorList>
            <person name="Cheng Q."/>
        </authorList>
    </citation>
    <scope>NUCLEOTIDE SEQUENCE [LARGE SCALE GENOMIC DNA]</scope>
    <source>
        <strain evidence="8 9">NL1</strain>
    </source>
</reference>
<gene>
    <name evidence="8" type="ORF">B2J93_3877</name>
</gene>
<keyword evidence="9" id="KW-1185">Reference proteome</keyword>
<feature type="region of interest" description="Disordered" evidence="6">
    <location>
        <begin position="433"/>
        <end position="465"/>
    </location>
</feature>
<dbReference type="PROSITE" id="PS51299">
    <property type="entry name" value="HTH_APSES"/>
    <property type="match status" value="1"/>
</dbReference>
<sequence length="672" mass="75652">MVKPVGPGVFSATYSNIPVYEFQFGEGLKEHVMRRRGDDWINATHILKAAGFDKPARTRILEREVQKETHEKVQGGYGKYQGTWVPLEQGEALAQRNNVYEKLRTIFEFTPGNLSPPPAPKHTTAKPKQPKKPAVPKFAIPSEAHTPAVKDEDSANSIEPVTAPQRMIQDDYDDASQMDNESIADDTTVASASFMGEDDRYDMVPQSTGNRKRKREENYQSASDRDHVLYSDELLDYFMLAHTHGSQGPKPEPPVNFRPDWIIDSDSHTALHWAAAMGDVEIMRELKRFGANPLAQNIRGETPLMRCVLFTNCLDKQTMPAVVHQLIDTIDCVDFCHSTALHHAAAMTVSRQKHQCARYYLDIILNKMLEVLEPEHLSRIIDARDVNGNTAIHIAAKNKARKCVRALMGRGARTNIRNIDGITAEDLIQELNESRRQERQPQGSSSPYGPDSRSGYEMPEEPNRNVQHHVSEAAMSIENRVTSIMLEKFSHLANSFDDELIEKETSEREARRILKSTIQELESSRHQIQEIVYLGESSEVAAQSKEQLAQVEQAVTALIEKQQQIRLWSHSQLQESSSNGHLMTSEDDVEEQIRLAKALDEEVNKRGSWVVKFRDALSVAGAGEKGDQYRRLLSKCLGEDAENMDENIDILVKSLNEEEHGQDGETVAPDGS</sequence>
<dbReference type="SMART" id="SM00248">
    <property type="entry name" value="ANK"/>
    <property type="match status" value="4"/>
</dbReference>
<dbReference type="InterPro" id="IPR003163">
    <property type="entry name" value="Tscrpt_reg_HTH_APSES-type"/>
</dbReference>
<evidence type="ECO:0000313" key="8">
    <source>
        <dbReference type="EMBL" id="OWO99436.1"/>
    </source>
</evidence>
<dbReference type="Gene3D" id="1.25.40.20">
    <property type="entry name" value="Ankyrin repeat-containing domain"/>
    <property type="match status" value="1"/>
</dbReference>
<dbReference type="GO" id="GO:0048315">
    <property type="term" value="P:conidium formation"/>
    <property type="evidence" value="ECO:0007669"/>
    <property type="project" value="UniProtKB-KW"/>
</dbReference>
<name>A0A218YV93_9HELO</name>
<feature type="compositionally biased region" description="Basic and acidic residues" evidence="6">
    <location>
        <begin position="215"/>
        <end position="225"/>
    </location>
</feature>
<dbReference type="STRING" id="503106.A0A218YV93"/>
<comment type="caution">
    <text evidence="8">The sequence shown here is derived from an EMBL/GenBank/DDBJ whole genome shotgun (WGS) entry which is preliminary data.</text>
</comment>
<keyword evidence="4" id="KW-0183">Conidiation</keyword>
<dbReference type="AlphaFoldDB" id="A0A218YV93"/>
<dbReference type="InterPro" id="IPR018004">
    <property type="entry name" value="KilA/APSES_HTH"/>
</dbReference>
<dbReference type="Gene3D" id="3.10.260.10">
    <property type="entry name" value="Transcription regulator HTH, APSES-type DNA-binding domain"/>
    <property type="match status" value="1"/>
</dbReference>
<dbReference type="PANTHER" id="PTHR43828">
    <property type="entry name" value="ASPARAGINASE"/>
    <property type="match status" value="1"/>
</dbReference>
<evidence type="ECO:0000256" key="1">
    <source>
        <dbReference type="ARBA" id="ARBA00022737"/>
    </source>
</evidence>
<dbReference type="InterPro" id="IPR051642">
    <property type="entry name" value="SWI6-like"/>
</dbReference>
<dbReference type="PROSITE" id="PS50297">
    <property type="entry name" value="ANK_REP_REGION"/>
    <property type="match status" value="2"/>
</dbReference>
<evidence type="ECO:0000256" key="4">
    <source>
        <dbReference type="ARBA" id="ARBA00023321"/>
    </source>
</evidence>
<dbReference type="OrthoDB" id="6718656at2759"/>
<feature type="region of interest" description="Disordered" evidence="6">
    <location>
        <begin position="194"/>
        <end position="225"/>
    </location>
</feature>
<keyword evidence="1" id="KW-0677">Repeat</keyword>
<dbReference type="Pfam" id="PF12796">
    <property type="entry name" value="Ank_2"/>
    <property type="match status" value="1"/>
</dbReference>
<keyword evidence="2" id="KW-0749">Sporulation</keyword>
<evidence type="ECO:0000256" key="6">
    <source>
        <dbReference type="SAM" id="MobiDB-lite"/>
    </source>
</evidence>
<dbReference type="GO" id="GO:0033309">
    <property type="term" value="C:SBF transcription complex"/>
    <property type="evidence" value="ECO:0007669"/>
    <property type="project" value="TreeGrafter"/>
</dbReference>
<dbReference type="InterPro" id="IPR002110">
    <property type="entry name" value="Ankyrin_rpt"/>
</dbReference>
<dbReference type="PROSITE" id="PS50088">
    <property type="entry name" value="ANK_REPEAT"/>
    <property type="match status" value="2"/>
</dbReference>
<dbReference type="FunFam" id="3.10.260.10:FF:000001">
    <property type="entry name" value="APSES transcription factor (MbpA)"/>
    <property type="match status" value="1"/>
</dbReference>
<dbReference type="InterPro" id="IPR036770">
    <property type="entry name" value="Ankyrin_rpt-contain_sf"/>
</dbReference>
<dbReference type="SUPFAM" id="SSF48403">
    <property type="entry name" value="Ankyrin repeat"/>
    <property type="match status" value="1"/>
</dbReference>
<keyword evidence="3 5" id="KW-0040">ANK repeat</keyword>
<dbReference type="FunCoup" id="A0A218YV93">
    <property type="interactions" value="607"/>
</dbReference>
<organism evidence="8 9">
    <name type="scientific">Diplocarpon coronariae</name>
    <dbReference type="NCBI Taxonomy" id="2795749"/>
    <lineage>
        <taxon>Eukaryota</taxon>
        <taxon>Fungi</taxon>
        <taxon>Dikarya</taxon>
        <taxon>Ascomycota</taxon>
        <taxon>Pezizomycotina</taxon>
        <taxon>Leotiomycetes</taxon>
        <taxon>Helotiales</taxon>
        <taxon>Drepanopezizaceae</taxon>
        <taxon>Diplocarpon</taxon>
    </lineage>
</organism>
<dbReference type="SUPFAM" id="SSF54616">
    <property type="entry name" value="DNA-binding domain of Mlu1-box binding protein MBP1"/>
    <property type="match status" value="1"/>
</dbReference>
<evidence type="ECO:0000259" key="7">
    <source>
        <dbReference type="PROSITE" id="PS51299"/>
    </source>
</evidence>
<dbReference type="Proteomes" id="UP000242519">
    <property type="component" value="Unassembled WGS sequence"/>
</dbReference>
<dbReference type="Pfam" id="PF04383">
    <property type="entry name" value="KilA-N"/>
    <property type="match status" value="1"/>
</dbReference>
<feature type="domain" description="HTH APSES-type" evidence="7">
    <location>
        <begin position="9"/>
        <end position="118"/>
    </location>
</feature>
<dbReference type="EMBL" id="MZNU01000358">
    <property type="protein sequence ID" value="OWO99436.1"/>
    <property type="molecule type" value="Genomic_DNA"/>
</dbReference>
<evidence type="ECO:0000256" key="5">
    <source>
        <dbReference type="PROSITE-ProRule" id="PRU00023"/>
    </source>
</evidence>
<proteinExistence type="predicted"/>
<feature type="repeat" description="ANK" evidence="5">
    <location>
        <begin position="266"/>
        <end position="298"/>
    </location>
</feature>
<dbReference type="GO" id="GO:0030907">
    <property type="term" value="C:MBF transcription complex"/>
    <property type="evidence" value="ECO:0007669"/>
    <property type="project" value="TreeGrafter"/>
</dbReference>
<protein>
    <recommendedName>
        <fullName evidence="7">HTH APSES-type domain-containing protein</fullName>
    </recommendedName>
</protein>
<dbReference type="SMART" id="SM01252">
    <property type="entry name" value="KilA-N"/>
    <property type="match status" value="1"/>
</dbReference>
<dbReference type="GO" id="GO:0001228">
    <property type="term" value="F:DNA-binding transcription activator activity, RNA polymerase II-specific"/>
    <property type="evidence" value="ECO:0007669"/>
    <property type="project" value="UniProtKB-ARBA"/>
</dbReference>
<accession>A0A218YV93</accession>
<evidence type="ECO:0000256" key="2">
    <source>
        <dbReference type="ARBA" id="ARBA00022969"/>
    </source>
</evidence>
<dbReference type="Pfam" id="PF00023">
    <property type="entry name" value="Ank"/>
    <property type="match status" value="1"/>
</dbReference>
<dbReference type="InterPro" id="IPR036887">
    <property type="entry name" value="HTH_APSES_sf"/>
</dbReference>
<evidence type="ECO:0000313" key="9">
    <source>
        <dbReference type="Proteomes" id="UP000242519"/>
    </source>
</evidence>
<evidence type="ECO:0000256" key="3">
    <source>
        <dbReference type="ARBA" id="ARBA00023043"/>
    </source>
</evidence>
<dbReference type="PANTHER" id="PTHR43828:SF15">
    <property type="entry name" value="TRANSCRIPTION FACTOR MBP1"/>
    <property type="match status" value="1"/>
</dbReference>
<dbReference type="GO" id="GO:0003677">
    <property type="term" value="F:DNA binding"/>
    <property type="evidence" value="ECO:0007669"/>
    <property type="project" value="InterPro"/>
</dbReference>
<feature type="repeat" description="ANK" evidence="5">
    <location>
        <begin position="387"/>
        <end position="419"/>
    </location>
</feature>
<dbReference type="GO" id="GO:0030435">
    <property type="term" value="P:sporulation resulting in formation of a cellular spore"/>
    <property type="evidence" value="ECO:0007669"/>
    <property type="project" value="UniProtKB-KW"/>
</dbReference>
<feature type="region of interest" description="Disordered" evidence="6">
    <location>
        <begin position="111"/>
        <end position="166"/>
    </location>
</feature>